<evidence type="ECO:0000313" key="1">
    <source>
        <dbReference type="EMBL" id="CAB9523910.1"/>
    </source>
</evidence>
<keyword evidence="2" id="KW-1185">Reference proteome</keyword>
<sequence length="406" mass="45929">MEGWYYRLTLPEDQGNVSFAFIISIEDPGNDKSHLKLACIQVVGPHDEYLVQADTDDTKFWASKDEQAFGCNFAYNCDQQQQTDQHKYTTSLTKDQWQEQVESGFQVLPNHLIGKVKGHDGTLGGVLEGQGIPGECYFDISIDQVLAGWGDVNATQKSTGGWLASFAVFEPHWQVTLADARVSGTVKWKNSTYNFQNAPLYAEKNWGKALPSKWYWTQCNSFEGYTKDPSKALSVTAGGGIRQVPFGKQEALGMVSVHYQGKFYEAVPWTGTMGWKVDTWGSWVLYGRCTEGDRKFQVEITYQLDPKVTPGLVFRAPTPKEGMVYFCRDTFEAETTLTLWELEYNDDTREWEPKPGPPLIDNAKSKQGGAEVGGGPWWDTWENDSQLKRSFKILLQAPYKIRQLLR</sequence>
<reference evidence="1" key="1">
    <citation type="submission" date="2020-06" db="EMBL/GenBank/DDBJ databases">
        <authorList>
            <consortium name="Plant Systems Biology data submission"/>
        </authorList>
    </citation>
    <scope>NUCLEOTIDE SEQUENCE</scope>
    <source>
        <strain evidence="1">D6</strain>
    </source>
</reference>
<dbReference type="Proteomes" id="UP001153069">
    <property type="component" value="Unassembled WGS sequence"/>
</dbReference>
<dbReference type="PANTHER" id="PTHR35309">
    <property type="match status" value="1"/>
</dbReference>
<protein>
    <submittedName>
        <fullName evidence="1">Tocopherol cyclase</fullName>
    </submittedName>
</protein>
<organism evidence="1 2">
    <name type="scientific">Seminavis robusta</name>
    <dbReference type="NCBI Taxonomy" id="568900"/>
    <lineage>
        <taxon>Eukaryota</taxon>
        <taxon>Sar</taxon>
        <taxon>Stramenopiles</taxon>
        <taxon>Ochrophyta</taxon>
        <taxon>Bacillariophyta</taxon>
        <taxon>Bacillariophyceae</taxon>
        <taxon>Bacillariophycidae</taxon>
        <taxon>Naviculales</taxon>
        <taxon>Naviculaceae</taxon>
        <taxon>Seminavis</taxon>
    </lineage>
</organism>
<dbReference type="OrthoDB" id="38968at2759"/>
<name>A0A9N8ESH9_9STRA</name>
<proteinExistence type="predicted"/>
<dbReference type="EMBL" id="CAICTM010001469">
    <property type="protein sequence ID" value="CAB9523910.1"/>
    <property type="molecule type" value="Genomic_DNA"/>
</dbReference>
<dbReference type="Pfam" id="PF14249">
    <property type="entry name" value="Tocopherol_cycl"/>
    <property type="match status" value="1"/>
</dbReference>
<evidence type="ECO:0000313" key="2">
    <source>
        <dbReference type="Proteomes" id="UP001153069"/>
    </source>
</evidence>
<accession>A0A9N8ESH9</accession>
<dbReference type="PANTHER" id="PTHR35309:SF4">
    <property type="entry name" value="TOCOPHEROL CYCLASE"/>
    <property type="match status" value="1"/>
</dbReference>
<gene>
    <name evidence="1" type="ORF">SEMRO_1471_G275440.1</name>
</gene>
<dbReference type="AlphaFoldDB" id="A0A9N8ESH9"/>
<dbReference type="GO" id="GO:0009976">
    <property type="term" value="F:tocopherol cyclase activity"/>
    <property type="evidence" value="ECO:0007669"/>
    <property type="project" value="InterPro"/>
</dbReference>
<comment type="caution">
    <text evidence="1">The sequence shown here is derived from an EMBL/GenBank/DDBJ whole genome shotgun (WGS) entry which is preliminary data.</text>
</comment>
<dbReference type="InterPro" id="IPR025893">
    <property type="entry name" value="Tocopherol_cyclase"/>
</dbReference>